<dbReference type="SUPFAM" id="SSF52518">
    <property type="entry name" value="Thiamin diphosphate-binding fold (THDP-binding)"/>
    <property type="match status" value="1"/>
</dbReference>
<evidence type="ECO:0000256" key="4">
    <source>
        <dbReference type="ARBA" id="ARBA00014159"/>
    </source>
</evidence>
<proteinExistence type="predicted"/>
<reference evidence="10 11" key="1">
    <citation type="submission" date="2019-03" db="EMBL/GenBank/DDBJ databases">
        <title>Genomic Encyclopedia of Type Strains, Phase IV (KMG-IV): sequencing the most valuable type-strain genomes for metagenomic binning, comparative biology and taxonomic classification.</title>
        <authorList>
            <person name="Goeker M."/>
        </authorList>
    </citation>
    <scope>NUCLEOTIDE SEQUENCE [LARGE SCALE GENOMIC DNA]</scope>
    <source>
        <strain evidence="10 11">DSM 25287</strain>
    </source>
</reference>
<gene>
    <name evidence="8" type="primary">pdhA</name>
    <name evidence="10" type="ORF">EV699_12332</name>
</gene>
<sequence length="326" mass="35618">MNDVAHDEHRRQLLREMLRIRRFEEKSAELYTQEKIRGFMHLYVGEEAVAVGTLQALDADDAVVSTYREHGHALVRGIPARAVMAEMYGRQEGCSRGRGGSMHIFDAATRFCGGNAIVGGGLPLAVGLALADKLQGRARVSACLFGDGAVAEGEFHESLNLAALWKLPVLFLCENNFYAMGTALARAQSQPDLHLKAASYALGAEVVDGMDVLAVEAATRRAAQAVRGGGGPYFLELRTYRFSAHSMFDAQLYRDKAEVEDWRRRDPIVLFERQLRAAGVLDDATLARMEAEIAAEIAAAVAFAEAGSWEPVEDLTRFVYSEGPAP</sequence>
<dbReference type="PANTHER" id="PTHR11516">
    <property type="entry name" value="PYRUVATE DEHYDROGENASE E1 COMPONENT, ALPHA SUBUNIT BACTERIAL AND ORGANELLAR"/>
    <property type="match status" value="1"/>
</dbReference>
<dbReference type="GO" id="GO:0006086">
    <property type="term" value="P:pyruvate decarboxylation to acetyl-CoA"/>
    <property type="evidence" value="ECO:0007669"/>
    <property type="project" value="InterPro"/>
</dbReference>
<evidence type="ECO:0000259" key="9">
    <source>
        <dbReference type="Pfam" id="PF00676"/>
    </source>
</evidence>
<keyword evidence="11" id="KW-1185">Reference proteome</keyword>
<dbReference type="InterPro" id="IPR050642">
    <property type="entry name" value="PDH_E1_Alpha_Subunit"/>
</dbReference>
<keyword evidence="5 8" id="KW-0560">Oxidoreductase</keyword>
<dbReference type="NCBIfam" id="TIGR03182">
    <property type="entry name" value="PDH_E1_alph_y"/>
    <property type="match status" value="1"/>
</dbReference>
<comment type="cofactor">
    <cofactor evidence="1 8">
        <name>thiamine diphosphate</name>
        <dbReference type="ChEBI" id="CHEBI:58937"/>
    </cofactor>
</comment>
<evidence type="ECO:0000313" key="11">
    <source>
        <dbReference type="Proteomes" id="UP000295765"/>
    </source>
</evidence>
<organism evidence="10 11">
    <name type="scientific">Plasticicumulans lactativorans</name>
    <dbReference type="NCBI Taxonomy" id="1133106"/>
    <lineage>
        <taxon>Bacteria</taxon>
        <taxon>Pseudomonadati</taxon>
        <taxon>Pseudomonadota</taxon>
        <taxon>Gammaproteobacteria</taxon>
        <taxon>Candidatus Competibacteraceae</taxon>
        <taxon>Plasticicumulans</taxon>
    </lineage>
</organism>
<evidence type="ECO:0000256" key="8">
    <source>
        <dbReference type="RuleBase" id="RU361139"/>
    </source>
</evidence>
<name>A0A4R2LFV9_9GAMM</name>
<dbReference type="OrthoDB" id="9766715at2"/>
<dbReference type="GO" id="GO:0004739">
    <property type="term" value="F:pyruvate dehydrogenase (acetyl-transferring) activity"/>
    <property type="evidence" value="ECO:0007669"/>
    <property type="project" value="UniProtKB-UniRule"/>
</dbReference>
<evidence type="ECO:0000256" key="2">
    <source>
        <dbReference type="ARBA" id="ARBA00011870"/>
    </source>
</evidence>
<keyword evidence="6 8" id="KW-0786">Thiamine pyrophosphate</keyword>
<dbReference type="EC" id="1.2.4.1" evidence="3 8"/>
<evidence type="ECO:0000256" key="7">
    <source>
        <dbReference type="ARBA" id="ARBA00023317"/>
    </source>
</evidence>
<comment type="subunit">
    <text evidence="2 8">Heterodimer of an alpha and a beta chain.</text>
</comment>
<dbReference type="CDD" id="cd02000">
    <property type="entry name" value="TPP_E1_PDC_ADC_BCADC"/>
    <property type="match status" value="1"/>
</dbReference>
<dbReference type="PANTHER" id="PTHR11516:SF60">
    <property type="entry name" value="PYRUVATE DEHYDROGENASE E1 COMPONENT SUBUNIT ALPHA"/>
    <property type="match status" value="1"/>
</dbReference>
<evidence type="ECO:0000256" key="3">
    <source>
        <dbReference type="ARBA" id="ARBA00012281"/>
    </source>
</evidence>
<dbReference type="RefSeq" id="WP_132545155.1">
    <property type="nucleotide sequence ID" value="NZ_SLWY01000023.1"/>
</dbReference>
<comment type="function">
    <text evidence="8">The pyruvate dehydrogenase complex catalyzes the overall conversion of pyruvate to acetyl-CoA and CO(2).</text>
</comment>
<evidence type="ECO:0000313" key="10">
    <source>
        <dbReference type="EMBL" id="TCO78155.1"/>
    </source>
</evidence>
<evidence type="ECO:0000256" key="5">
    <source>
        <dbReference type="ARBA" id="ARBA00023002"/>
    </source>
</evidence>
<accession>A0A4R2LFV9</accession>
<dbReference type="InterPro" id="IPR029061">
    <property type="entry name" value="THDP-binding"/>
</dbReference>
<dbReference type="Gene3D" id="3.40.50.970">
    <property type="match status" value="1"/>
</dbReference>
<dbReference type="InterPro" id="IPR001017">
    <property type="entry name" value="DH_E1"/>
</dbReference>
<keyword evidence="7 8" id="KW-0670">Pyruvate</keyword>
<dbReference type="Proteomes" id="UP000295765">
    <property type="component" value="Unassembled WGS sequence"/>
</dbReference>
<comment type="catalytic activity">
    <reaction evidence="8">
        <text>N(6)-[(R)-lipoyl]-L-lysyl-[protein] + pyruvate + H(+) = N(6)-[(R)-S(8)-acetyldihydrolipoyl]-L-lysyl-[protein] + CO2</text>
        <dbReference type="Rhea" id="RHEA:19189"/>
        <dbReference type="Rhea" id="RHEA-COMP:10474"/>
        <dbReference type="Rhea" id="RHEA-COMP:10478"/>
        <dbReference type="ChEBI" id="CHEBI:15361"/>
        <dbReference type="ChEBI" id="CHEBI:15378"/>
        <dbReference type="ChEBI" id="CHEBI:16526"/>
        <dbReference type="ChEBI" id="CHEBI:83099"/>
        <dbReference type="ChEBI" id="CHEBI:83111"/>
        <dbReference type="EC" id="1.2.4.1"/>
    </reaction>
</comment>
<dbReference type="AlphaFoldDB" id="A0A4R2LFV9"/>
<dbReference type="EMBL" id="SLWY01000023">
    <property type="protein sequence ID" value="TCO78155.1"/>
    <property type="molecule type" value="Genomic_DNA"/>
</dbReference>
<dbReference type="Pfam" id="PF00676">
    <property type="entry name" value="E1_dh"/>
    <property type="match status" value="1"/>
</dbReference>
<protein>
    <recommendedName>
        <fullName evidence="4 8">Pyruvate dehydrogenase E1 component subunit alpha</fullName>
        <ecNumber evidence="3 8">1.2.4.1</ecNumber>
    </recommendedName>
</protein>
<evidence type="ECO:0000256" key="1">
    <source>
        <dbReference type="ARBA" id="ARBA00001964"/>
    </source>
</evidence>
<dbReference type="InterPro" id="IPR017597">
    <property type="entry name" value="Pyrv_DH_E1_asu_subgrp-y"/>
</dbReference>
<feature type="domain" description="Dehydrogenase E1 component" evidence="9">
    <location>
        <begin position="16"/>
        <end position="306"/>
    </location>
</feature>
<comment type="caution">
    <text evidence="10">The sequence shown here is derived from an EMBL/GenBank/DDBJ whole genome shotgun (WGS) entry which is preliminary data.</text>
</comment>
<evidence type="ECO:0000256" key="6">
    <source>
        <dbReference type="ARBA" id="ARBA00023052"/>
    </source>
</evidence>